<dbReference type="Proteomes" id="UP000625711">
    <property type="component" value="Unassembled WGS sequence"/>
</dbReference>
<evidence type="ECO:0000256" key="1">
    <source>
        <dbReference type="SAM" id="MobiDB-lite"/>
    </source>
</evidence>
<keyword evidence="3" id="KW-1185">Reference proteome</keyword>
<name>A0A834IN76_RHYFE</name>
<accession>A0A834IN76</accession>
<evidence type="ECO:0000313" key="3">
    <source>
        <dbReference type="Proteomes" id="UP000625711"/>
    </source>
</evidence>
<gene>
    <name evidence="2" type="ORF">GWI33_001776</name>
</gene>
<feature type="compositionally biased region" description="Polar residues" evidence="1">
    <location>
        <begin position="47"/>
        <end position="68"/>
    </location>
</feature>
<evidence type="ECO:0000313" key="2">
    <source>
        <dbReference type="EMBL" id="KAF7282919.1"/>
    </source>
</evidence>
<reference evidence="2" key="1">
    <citation type="submission" date="2020-08" db="EMBL/GenBank/DDBJ databases">
        <title>Genome sequencing and assembly of the red palm weevil Rhynchophorus ferrugineus.</title>
        <authorList>
            <person name="Dias G.B."/>
            <person name="Bergman C.M."/>
            <person name="Manee M."/>
        </authorList>
    </citation>
    <scope>NUCLEOTIDE SEQUENCE</scope>
    <source>
        <strain evidence="2">AA-2017</strain>
        <tissue evidence="2">Whole larva</tissue>
    </source>
</reference>
<feature type="compositionally biased region" description="Basic residues" evidence="1">
    <location>
        <begin position="1"/>
        <end position="18"/>
    </location>
</feature>
<feature type="region of interest" description="Disordered" evidence="1">
    <location>
        <begin position="1"/>
        <end position="73"/>
    </location>
</feature>
<protein>
    <submittedName>
        <fullName evidence="2">Uncharacterized protein</fullName>
    </submittedName>
</protein>
<organism evidence="2 3">
    <name type="scientific">Rhynchophorus ferrugineus</name>
    <name type="common">Red palm weevil</name>
    <name type="synonym">Curculio ferrugineus</name>
    <dbReference type="NCBI Taxonomy" id="354439"/>
    <lineage>
        <taxon>Eukaryota</taxon>
        <taxon>Metazoa</taxon>
        <taxon>Ecdysozoa</taxon>
        <taxon>Arthropoda</taxon>
        <taxon>Hexapoda</taxon>
        <taxon>Insecta</taxon>
        <taxon>Pterygota</taxon>
        <taxon>Neoptera</taxon>
        <taxon>Endopterygota</taxon>
        <taxon>Coleoptera</taxon>
        <taxon>Polyphaga</taxon>
        <taxon>Cucujiformia</taxon>
        <taxon>Curculionidae</taxon>
        <taxon>Dryophthorinae</taxon>
        <taxon>Rhynchophorus</taxon>
    </lineage>
</organism>
<comment type="caution">
    <text evidence="2">The sequence shown here is derived from an EMBL/GenBank/DDBJ whole genome shotgun (WGS) entry which is preliminary data.</text>
</comment>
<proteinExistence type="predicted"/>
<sequence length="83" mass="9131">MSCRFWRRKGGPRGKRARASVESSRALTGHDGSRTGVALKPFCFPSDSGTRSAPAQLQMDLTPNSPETSNKKSKFRGLDWCLC</sequence>
<dbReference type="EMBL" id="JAACXV010000150">
    <property type="protein sequence ID" value="KAF7282919.1"/>
    <property type="molecule type" value="Genomic_DNA"/>
</dbReference>
<dbReference type="AlphaFoldDB" id="A0A834IN76"/>